<dbReference type="GO" id="GO:0030313">
    <property type="term" value="C:cell envelope"/>
    <property type="evidence" value="ECO:0007669"/>
    <property type="project" value="TreeGrafter"/>
</dbReference>
<dbReference type="OrthoDB" id="9806939at2"/>
<dbReference type="Gene3D" id="2.40.30.170">
    <property type="match status" value="1"/>
</dbReference>
<gene>
    <name evidence="9" type="ORF">CWE11_03120</name>
</gene>
<dbReference type="InterPro" id="IPR051909">
    <property type="entry name" value="MFP_Cation_Efflux"/>
</dbReference>
<sequence>MKKFNVVNAIAALFIVMVVGTLALGIAFQTPSHNHSHDHAAHDHDHADHSDHDLQEAFASGVQEYTCSMHPSFRSTDPNDRCPICGMELIPVAAGGSDDEFVRIEFSGRSLALLGLQSEPVRQGHAYHEVRLTGQIEFDERALTTISAWTGGRIERLYVNYTGAYVQANEPLVELYSPELFVAQQELIQAHRQAQGGPEFLRDSQAMTLRAARERLRLLGLTQEQINNVIERGEARDRITIRAPSAGLVVTRNISQGDYVNTGDALLELADENKLWALFEVFERDLATIQVGQEIEFTLGTGRTTYAGEVISIAPRIDADRRTRTVRVALENPGQGITPGSFTRATVQLHVDDVLTIPTSAALITGQRAVVYIQMEPEGGEFEARTVELGRRLGDRYEVLSGLEAGELIVSRGAFRIDSELQLRGRPSMMAPQGGGPTGHEHHGHGPNGDDHQAHGASAQAGHDDHAVADIRFDENLSMANLFDAYHAMWDALHSDDFSAWQAAAELFYSEVEAVQWTSALSPVQEQVSEGKGHSHHVSGIRAARDLFFVHSQGMIALAEAGFHTDTLYRMHCPMARRGQGADWLQRDDQLLNPYFGAQMLRCGDQVAALPGQGG</sequence>
<dbReference type="AlphaFoldDB" id="A0A432WPQ4"/>
<evidence type="ECO:0000256" key="1">
    <source>
        <dbReference type="ARBA" id="ARBA00009477"/>
    </source>
</evidence>
<dbReference type="GO" id="GO:0015679">
    <property type="term" value="P:plasma membrane copper ion transport"/>
    <property type="evidence" value="ECO:0007669"/>
    <property type="project" value="TreeGrafter"/>
</dbReference>
<reference evidence="9 10" key="1">
    <citation type="journal article" date="2011" name="Front. Microbiol.">
        <title>Genomic signatures of strain selection and enhancement in Bacillus atrophaeus var. globigii, a historical biowarfare simulant.</title>
        <authorList>
            <person name="Gibbons H.S."/>
            <person name="Broomall S.M."/>
            <person name="McNew L.A."/>
            <person name="Daligault H."/>
            <person name="Chapman C."/>
            <person name="Bruce D."/>
            <person name="Karavis M."/>
            <person name="Krepps M."/>
            <person name="McGregor P.A."/>
            <person name="Hong C."/>
            <person name="Park K.H."/>
            <person name="Akmal A."/>
            <person name="Feldman A."/>
            <person name="Lin J.S."/>
            <person name="Chang W.E."/>
            <person name="Higgs B.W."/>
            <person name="Demirev P."/>
            <person name="Lindquist J."/>
            <person name="Liem A."/>
            <person name="Fochler E."/>
            <person name="Read T.D."/>
            <person name="Tapia R."/>
            <person name="Johnson S."/>
            <person name="Bishop-Lilly K.A."/>
            <person name="Detter C."/>
            <person name="Han C."/>
            <person name="Sozhamannan S."/>
            <person name="Rosenzweig C.N."/>
            <person name="Skowronski E.W."/>
        </authorList>
    </citation>
    <scope>NUCLEOTIDE SEQUENCE [LARGE SCALE GENOMIC DNA]</scope>
    <source>
        <strain evidence="9 10">GYP-17</strain>
    </source>
</reference>
<dbReference type="InterPro" id="IPR058792">
    <property type="entry name" value="Beta-barrel_RND_2"/>
</dbReference>
<feature type="region of interest" description="Disordered" evidence="3">
    <location>
        <begin position="33"/>
        <end position="52"/>
    </location>
</feature>
<dbReference type="GO" id="GO:0022857">
    <property type="term" value="F:transmembrane transporter activity"/>
    <property type="evidence" value="ECO:0007669"/>
    <property type="project" value="InterPro"/>
</dbReference>
<feature type="region of interest" description="Disordered" evidence="3">
    <location>
        <begin position="426"/>
        <end position="462"/>
    </location>
</feature>
<evidence type="ECO:0000256" key="2">
    <source>
        <dbReference type="ARBA" id="ARBA00022448"/>
    </source>
</evidence>
<evidence type="ECO:0000259" key="5">
    <source>
        <dbReference type="Pfam" id="PF25869"/>
    </source>
</evidence>
<dbReference type="Pfam" id="PF25975">
    <property type="entry name" value="CzcB_C"/>
    <property type="match status" value="1"/>
</dbReference>
<dbReference type="InterPro" id="IPR058791">
    <property type="entry name" value="3HB_CusB"/>
</dbReference>
<evidence type="ECO:0000259" key="8">
    <source>
        <dbReference type="Pfam" id="PF25975"/>
    </source>
</evidence>
<keyword evidence="10" id="KW-1185">Reference proteome</keyword>
<dbReference type="GO" id="GO:0016020">
    <property type="term" value="C:membrane"/>
    <property type="evidence" value="ECO:0007669"/>
    <property type="project" value="InterPro"/>
</dbReference>
<feature type="compositionally biased region" description="Basic and acidic residues" evidence="3">
    <location>
        <begin position="35"/>
        <end position="52"/>
    </location>
</feature>
<dbReference type="Pfam" id="PF25954">
    <property type="entry name" value="Beta-barrel_RND_2"/>
    <property type="match status" value="1"/>
</dbReference>
<dbReference type="RefSeq" id="WP_126776141.1">
    <property type="nucleotide sequence ID" value="NZ_PIPM01000002.1"/>
</dbReference>
<dbReference type="NCBIfam" id="TIGR01730">
    <property type="entry name" value="RND_mfp"/>
    <property type="match status" value="1"/>
</dbReference>
<dbReference type="EMBL" id="PIPM01000002">
    <property type="protein sequence ID" value="RUO35763.1"/>
    <property type="molecule type" value="Genomic_DNA"/>
</dbReference>
<keyword evidence="2" id="KW-0813">Transport</keyword>
<evidence type="ECO:0000259" key="7">
    <source>
        <dbReference type="Pfam" id="PF25954"/>
    </source>
</evidence>
<dbReference type="GO" id="GO:0060003">
    <property type="term" value="P:copper ion export"/>
    <property type="evidence" value="ECO:0007669"/>
    <property type="project" value="TreeGrafter"/>
</dbReference>
<dbReference type="Gene3D" id="2.40.420.20">
    <property type="match status" value="1"/>
</dbReference>
<feature type="domain" description="CzcB-like C-terminal circularly permuted SH3-like" evidence="8">
    <location>
        <begin position="356"/>
        <end position="416"/>
    </location>
</feature>
<dbReference type="PANTHER" id="PTHR30097">
    <property type="entry name" value="CATION EFFLUX SYSTEM PROTEIN CUSB"/>
    <property type="match status" value="1"/>
</dbReference>
<evidence type="ECO:0000313" key="9">
    <source>
        <dbReference type="EMBL" id="RUO35763.1"/>
    </source>
</evidence>
<dbReference type="InterPro" id="IPR058649">
    <property type="entry name" value="CzcB_C"/>
</dbReference>
<feature type="domain" description="CusB-like barrel-sandwich hybrid" evidence="6">
    <location>
        <begin position="144"/>
        <end position="269"/>
    </location>
</feature>
<dbReference type="InterPro" id="IPR058790">
    <property type="entry name" value="BSH_CusB"/>
</dbReference>
<dbReference type="GO" id="GO:0046872">
    <property type="term" value="F:metal ion binding"/>
    <property type="evidence" value="ECO:0007669"/>
    <property type="project" value="InterPro"/>
</dbReference>
<evidence type="ECO:0000259" key="6">
    <source>
        <dbReference type="Pfam" id="PF25919"/>
    </source>
</evidence>
<dbReference type="SUPFAM" id="SSF111369">
    <property type="entry name" value="HlyD-like secretion proteins"/>
    <property type="match status" value="1"/>
</dbReference>
<feature type="domain" description="CusB-like beta-barrel" evidence="7">
    <location>
        <begin position="274"/>
        <end position="348"/>
    </location>
</feature>
<dbReference type="Pfam" id="PF25869">
    <property type="entry name" value="3HB_CusB"/>
    <property type="match status" value="1"/>
</dbReference>
<evidence type="ECO:0000313" key="10">
    <source>
        <dbReference type="Proteomes" id="UP000288405"/>
    </source>
</evidence>
<accession>A0A432WPQ4</accession>
<feature type="domain" description="CusB-like three alpha-helical bundle" evidence="5">
    <location>
        <begin position="180"/>
        <end position="236"/>
    </location>
</feature>
<dbReference type="Pfam" id="PF19335">
    <property type="entry name" value="HMBD"/>
    <property type="match status" value="1"/>
</dbReference>
<dbReference type="InterPro" id="IPR045800">
    <property type="entry name" value="HMBD"/>
</dbReference>
<name>A0A432WPQ4_9GAMM</name>
<dbReference type="PANTHER" id="PTHR30097:SF4">
    <property type="entry name" value="SLR6042 PROTEIN"/>
    <property type="match status" value="1"/>
</dbReference>
<proteinExistence type="inferred from homology"/>
<feature type="domain" description="Heavy metal binding" evidence="4">
    <location>
        <begin position="65"/>
        <end position="92"/>
    </location>
</feature>
<protein>
    <submittedName>
        <fullName evidence="9">Efflux RND transporter periplasmic adaptor subunit</fullName>
    </submittedName>
</protein>
<comment type="caution">
    <text evidence="9">The sequence shown here is derived from an EMBL/GenBank/DDBJ whole genome shotgun (WGS) entry which is preliminary data.</text>
</comment>
<evidence type="ECO:0000256" key="3">
    <source>
        <dbReference type="SAM" id="MobiDB-lite"/>
    </source>
</evidence>
<evidence type="ECO:0000259" key="4">
    <source>
        <dbReference type="Pfam" id="PF19335"/>
    </source>
</evidence>
<dbReference type="Pfam" id="PF25919">
    <property type="entry name" value="BSH_CusB"/>
    <property type="match status" value="1"/>
</dbReference>
<organism evidence="9 10">
    <name type="scientific">Aliidiomarina sanyensis</name>
    <dbReference type="NCBI Taxonomy" id="1249555"/>
    <lineage>
        <taxon>Bacteria</taxon>
        <taxon>Pseudomonadati</taxon>
        <taxon>Pseudomonadota</taxon>
        <taxon>Gammaproteobacteria</taxon>
        <taxon>Alteromonadales</taxon>
        <taxon>Idiomarinaceae</taxon>
        <taxon>Aliidiomarina</taxon>
    </lineage>
</organism>
<comment type="similarity">
    <text evidence="1">Belongs to the membrane fusion protein (MFP) (TC 8.A.1) family.</text>
</comment>
<dbReference type="Proteomes" id="UP000288405">
    <property type="component" value="Unassembled WGS sequence"/>
</dbReference>
<dbReference type="FunFam" id="2.40.30.170:FF:000010">
    <property type="entry name" value="Efflux RND transporter periplasmic adaptor subunit"/>
    <property type="match status" value="1"/>
</dbReference>
<dbReference type="InterPro" id="IPR006143">
    <property type="entry name" value="RND_pump_MFP"/>
</dbReference>